<dbReference type="SUPFAM" id="SSF81383">
    <property type="entry name" value="F-box domain"/>
    <property type="match status" value="1"/>
</dbReference>
<dbReference type="EMBL" id="ML119802">
    <property type="protein sequence ID" value="RPA74049.1"/>
    <property type="molecule type" value="Genomic_DNA"/>
</dbReference>
<dbReference type="Proteomes" id="UP000275078">
    <property type="component" value="Unassembled WGS sequence"/>
</dbReference>
<dbReference type="Pfam" id="PF12937">
    <property type="entry name" value="F-box-like"/>
    <property type="match status" value="1"/>
</dbReference>
<gene>
    <name evidence="3" type="ORF">BJ508DRAFT_418798</name>
</gene>
<evidence type="ECO:0000259" key="2">
    <source>
        <dbReference type="PROSITE" id="PS50181"/>
    </source>
</evidence>
<feature type="compositionally biased region" description="Low complexity" evidence="1">
    <location>
        <begin position="229"/>
        <end position="262"/>
    </location>
</feature>
<feature type="domain" description="F-box" evidence="2">
    <location>
        <begin position="296"/>
        <end position="343"/>
    </location>
</feature>
<feature type="compositionally biased region" description="Gly residues" evidence="1">
    <location>
        <begin position="1273"/>
        <end position="1295"/>
    </location>
</feature>
<protein>
    <recommendedName>
        <fullName evidence="2">F-box domain-containing protein</fullName>
    </recommendedName>
</protein>
<feature type="region of interest" description="Disordered" evidence="1">
    <location>
        <begin position="222"/>
        <end position="296"/>
    </location>
</feature>
<sequence length="1391" mass="154297">MTAPCCIVCGIPFTPVHRTGGAESHWDPSIDTETAVCIDRERLGQGDVAWLKDVVVVGTRSLDGIIDNGLPEFYAAEAVSDSFSPQYNQILIRDPTYTPVDIANVNGQFRSVSLYSEFVPLHEACFEILDTVAERMNMPFSKDCEEADRDGVTEAFVDYFFKNMDIDGGEGLKEFDYGVDLTEVRSNRWEDSTKIDFVFADPLERSDFEDFLTYGPPIVRDPYSDSEYESSPIPESSPISSSSPSLSSSPEPSSSEPPSSSPNGYTSARKPVPWLRRPPRRQPPPPPPRIPTPLPEDHLTHLPAELLLLIASYLPVPAVLSLRATCKRAHSVFHFNTKAWRERCLQDYWFGGDVLKELVNHTEHTIDWAKLYRMLFTANFADSMELDAGLCWRNSVRIYRCAERIVEGVKALSVQKEAGRLEETFYQKPMRVLKRIQAEAAKEDGYVSTSRGQLRHVIRSDVGVRVTEDVRREIMPEISRVFRYATLLEPKNLEKSELGLREMHCCYYDRNPPRLLTYWDTDNFLCGIRFWGQENGGVGVGRAWGKPRVAVLSYKTHIRGFVVSFNCDAEELMSGTIGDGLVSNKTSEKFGIVGLKVLFDDGKCSQELGQYDMRLKQVVVKRMGCEVTGLSVHLAEDGRIVSLGMLEADTLKILRPGVSTYPPEGTGLDGKFWYPEVVPCSTLETKAQKYTVEPEFDDSRFGERAHLCDYIVWNVASEDDFAKVYGKLKEMVFFGMDVEVDGKVRTYVAGLEISVAGEKSTRIVFNGMVCEKVLGKFNLLEGEEIVNFHYLFEEDTSDPSSSPSNLKIGRYIDIVFKTSHFRTSPFLSPPSPGRTFTAFDNPPYKYIHASSIRGLAFDHTRNSLTPITIDTPSSGSMLKEPATPWSERLKLEAVDSTDNNPFRCAEGYIFCNIPSIRPPLGEDGHNIIISGFDGNLPPQYEGRKWLREAMASQTLFPFPKKNGTVFDLRHSEDMEIVAISYIESICPIDPATKATIVPTTGTCFRILRRGLRLLAFHFADGSAPRILSNDIHERGRAEYRKLPYTSPQQLLKDAITIPITQARLKTIKFRCVGIGAASYIDRLSICTSSQPDRAGGNLVASSRPEKLQEYQIYKHTPPPSVSSEAAEKPETKPKKMRIITEYRPLNLDDGREAGQSHRASSPDQDLDLYSRRLGTLEENYGNYDASYVEDTDLGMAREFVVECNEKFYDFAGLKALYPSPYSGQIVALAGVFRCTGEGAPMVSSSWTPGMWSLPADMGSSPRSEMDSDEDWGAFGGPSSGGGASGEAGGSGGSGANGSNIHSAAGGAGGAQDSGDNADGHDDNGDDAPPPPYEPASGNERSCLQELASRFSFGASGPLFGGSIGEPSTHRLVDRVETPQEDAQEEKKSWWF</sequence>
<dbReference type="InterPro" id="IPR036047">
    <property type="entry name" value="F-box-like_dom_sf"/>
</dbReference>
<feature type="region of interest" description="Disordered" evidence="1">
    <location>
        <begin position="1244"/>
        <end position="1341"/>
    </location>
</feature>
<evidence type="ECO:0000313" key="4">
    <source>
        <dbReference type="Proteomes" id="UP000275078"/>
    </source>
</evidence>
<name>A0A3N4HJM1_ASCIM</name>
<feature type="compositionally biased region" description="Pro residues" evidence="1">
    <location>
        <begin position="281"/>
        <end position="294"/>
    </location>
</feature>
<evidence type="ECO:0000256" key="1">
    <source>
        <dbReference type="SAM" id="MobiDB-lite"/>
    </source>
</evidence>
<dbReference type="PROSITE" id="PS50181">
    <property type="entry name" value="FBOX"/>
    <property type="match status" value="1"/>
</dbReference>
<accession>A0A3N4HJM1</accession>
<reference evidence="3 4" key="1">
    <citation type="journal article" date="2018" name="Nat. Ecol. Evol.">
        <title>Pezizomycetes genomes reveal the molecular basis of ectomycorrhizal truffle lifestyle.</title>
        <authorList>
            <person name="Murat C."/>
            <person name="Payen T."/>
            <person name="Noel B."/>
            <person name="Kuo A."/>
            <person name="Morin E."/>
            <person name="Chen J."/>
            <person name="Kohler A."/>
            <person name="Krizsan K."/>
            <person name="Balestrini R."/>
            <person name="Da Silva C."/>
            <person name="Montanini B."/>
            <person name="Hainaut M."/>
            <person name="Levati E."/>
            <person name="Barry K.W."/>
            <person name="Belfiori B."/>
            <person name="Cichocki N."/>
            <person name="Clum A."/>
            <person name="Dockter R.B."/>
            <person name="Fauchery L."/>
            <person name="Guy J."/>
            <person name="Iotti M."/>
            <person name="Le Tacon F."/>
            <person name="Lindquist E.A."/>
            <person name="Lipzen A."/>
            <person name="Malagnac F."/>
            <person name="Mello A."/>
            <person name="Molinier V."/>
            <person name="Miyauchi S."/>
            <person name="Poulain J."/>
            <person name="Riccioni C."/>
            <person name="Rubini A."/>
            <person name="Sitrit Y."/>
            <person name="Splivallo R."/>
            <person name="Traeger S."/>
            <person name="Wang M."/>
            <person name="Zifcakova L."/>
            <person name="Wipf D."/>
            <person name="Zambonelli A."/>
            <person name="Paolocci F."/>
            <person name="Nowrousian M."/>
            <person name="Ottonello S."/>
            <person name="Baldrian P."/>
            <person name="Spatafora J.W."/>
            <person name="Henrissat B."/>
            <person name="Nagy L.G."/>
            <person name="Aury J.M."/>
            <person name="Wincker P."/>
            <person name="Grigoriev I.V."/>
            <person name="Bonfante P."/>
            <person name="Martin F.M."/>
        </authorList>
    </citation>
    <scope>NUCLEOTIDE SEQUENCE [LARGE SCALE GENOMIC DNA]</scope>
    <source>
        <strain evidence="3 4">RN42</strain>
    </source>
</reference>
<organism evidence="3 4">
    <name type="scientific">Ascobolus immersus RN42</name>
    <dbReference type="NCBI Taxonomy" id="1160509"/>
    <lineage>
        <taxon>Eukaryota</taxon>
        <taxon>Fungi</taxon>
        <taxon>Dikarya</taxon>
        <taxon>Ascomycota</taxon>
        <taxon>Pezizomycotina</taxon>
        <taxon>Pezizomycetes</taxon>
        <taxon>Pezizales</taxon>
        <taxon>Ascobolaceae</taxon>
        <taxon>Ascobolus</taxon>
    </lineage>
</organism>
<keyword evidence="4" id="KW-1185">Reference proteome</keyword>
<proteinExistence type="predicted"/>
<dbReference type="Gene3D" id="1.20.1280.50">
    <property type="match status" value="1"/>
</dbReference>
<evidence type="ECO:0000313" key="3">
    <source>
        <dbReference type="EMBL" id="RPA74049.1"/>
    </source>
</evidence>
<dbReference type="InterPro" id="IPR001810">
    <property type="entry name" value="F-box_dom"/>
</dbReference>